<name>A0A918YSM2_9ACTN</name>
<dbReference type="Proteomes" id="UP000655443">
    <property type="component" value="Unassembled WGS sequence"/>
</dbReference>
<evidence type="ECO:0000313" key="2">
    <source>
        <dbReference type="Proteomes" id="UP000655443"/>
    </source>
</evidence>
<organism evidence="1 2">
    <name type="scientific">Streptomyces alanosinicus</name>
    <dbReference type="NCBI Taxonomy" id="68171"/>
    <lineage>
        <taxon>Bacteria</taxon>
        <taxon>Bacillati</taxon>
        <taxon>Actinomycetota</taxon>
        <taxon>Actinomycetes</taxon>
        <taxon>Kitasatosporales</taxon>
        <taxon>Streptomycetaceae</taxon>
        <taxon>Streptomyces</taxon>
    </lineage>
</organism>
<sequence length="69" mass="7261">MAYEEDRTLQVGPEPVRANAPVARLKRPQNFGGPPPSNQRDTEAAALHGLGRVLAPGGRLFSPAACDPA</sequence>
<gene>
    <name evidence="1" type="ORF">GCM10010339_87510</name>
</gene>
<proteinExistence type="predicted"/>
<reference evidence="1" key="2">
    <citation type="submission" date="2020-09" db="EMBL/GenBank/DDBJ databases">
        <authorList>
            <person name="Sun Q."/>
            <person name="Ohkuma M."/>
        </authorList>
    </citation>
    <scope>NUCLEOTIDE SEQUENCE</scope>
    <source>
        <strain evidence="1">JCM 4714</strain>
    </source>
</reference>
<accession>A0A918YSM2</accession>
<dbReference type="AlphaFoldDB" id="A0A918YSM2"/>
<keyword evidence="2" id="KW-1185">Reference proteome</keyword>
<evidence type="ECO:0000313" key="1">
    <source>
        <dbReference type="EMBL" id="GHE14829.1"/>
    </source>
</evidence>
<protein>
    <submittedName>
        <fullName evidence="1">Uncharacterized protein</fullName>
    </submittedName>
</protein>
<reference evidence="1" key="1">
    <citation type="journal article" date="2014" name="Int. J. Syst. Evol. Microbiol.">
        <title>Complete genome sequence of Corynebacterium casei LMG S-19264T (=DSM 44701T), isolated from a smear-ripened cheese.</title>
        <authorList>
            <consortium name="US DOE Joint Genome Institute (JGI-PGF)"/>
            <person name="Walter F."/>
            <person name="Albersmeier A."/>
            <person name="Kalinowski J."/>
            <person name="Ruckert C."/>
        </authorList>
    </citation>
    <scope>NUCLEOTIDE SEQUENCE</scope>
    <source>
        <strain evidence="1">JCM 4714</strain>
    </source>
</reference>
<dbReference type="EMBL" id="BMVG01000054">
    <property type="protein sequence ID" value="GHE14829.1"/>
    <property type="molecule type" value="Genomic_DNA"/>
</dbReference>
<comment type="caution">
    <text evidence="1">The sequence shown here is derived from an EMBL/GenBank/DDBJ whole genome shotgun (WGS) entry which is preliminary data.</text>
</comment>